<dbReference type="Pfam" id="PF00528">
    <property type="entry name" value="BPD_transp_1"/>
    <property type="match status" value="1"/>
</dbReference>
<dbReference type="EMBL" id="RBKS01000001">
    <property type="protein sequence ID" value="RKR75201.1"/>
    <property type="molecule type" value="Genomic_DNA"/>
</dbReference>
<dbReference type="GO" id="GO:0005886">
    <property type="term" value="C:plasma membrane"/>
    <property type="evidence" value="ECO:0007669"/>
    <property type="project" value="UniProtKB-SubCell"/>
</dbReference>
<dbReference type="InterPro" id="IPR000515">
    <property type="entry name" value="MetI-like"/>
</dbReference>
<dbReference type="InterPro" id="IPR035906">
    <property type="entry name" value="MetI-like_sf"/>
</dbReference>
<protein>
    <submittedName>
        <fullName evidence="9">Peptide/nickel transport system permease protein</fullName>
    </submittedName>
</protein>
<evidence type="ECO:0000256" key="3">
    <source>
        <dbReference type="ARBA" id="ARBA00022475"/>
    </source>
</evidence>
<dbReference type="RefSeq" id="WP_121370022.1">
    <property type="nucleotide sequence ID" value="NZ_RBKS01000001.1"/>
</dbReference>
<evidence type="ECO:0000256" key="5">
    <source>
        <dbReference type="ARBA" id="ARBA00022989"/>
    </source>
</evidence>
<dbReference type="Gene3D" id="1.10.3720.10">
    <property type="entry name" value="MetI-like"/>
    <property type="match status" value="1"/>
</dbReference>
<comment type="caution">
    <text evidence="9">The sequence shown here is derived from an EMBL/GenBank/DDBJ whole genome shotgun (WGS) entry which is preliminary data.</text>
</comment>
<feature type="transmembrane region" description="Helical" evidence="7">
    <location>
        <begin position="35"/>
        <end position="56"/>
    </location>
</feature>
<dbReference type="PROSITE" id="PS50928">
    <property type="entry name" value="ABC_TM1"/>
    <property type="match status" value="1"/>
</dbReference>
<feature type="domain" description="ABC transmembrane type-1" evidence="8">
    <location>
        <begin position="125"/>
        <end position="330"/>
    </location>
</feature>
<dbReference type="Pfam" id="PF19300">
    <property type="entry name" value="BPD_transp_1_N"/>
    <property type="match status" value="1"/>
</dbReference>
<evidence type="ECO:0000256" key="1">
    <source>
        <dbReference type="ARBA" id="ARBA00004651"/>
    </source>
</evidence>
<dbReference type="GO" id="GO:0055085">
    <property type="term" value="P:transmembrane transport"/>
    <property type="evidence" value="ECO:0007669"/>
    <property type="project" value="InterPro"/>
</dbReference>
<comment type="subcellular location">
    <subcellularLocation>
        <location evidence="1 7">Cell membrane</location>
        <topology evidence="1 7">Multi-pass membrane protein</topology>
    </subcellularLocation>
</comment>
<sequence>MATGTDVEVRRAVRASRRAPRTSGSLRLQRVGFAILRPFLIFIPVFVFGTFITFLLGTLSGLNPAYVQLGDAATPAAVARLNHQYGLDRPFIVQYWSWFTDLLHGSLGVSWTDGVPISTMIGQRIGISLSVAIVALIIGVVFGAAFGTLAAVFRTSWIDRVITGITSLMSALPPFTVGIVLVAVFAVQLHALPSAGYVSLSSGFGVWFSHVILPATALSLDMVAGVARQLRAGLVSASGQNYVIGALVHGLSPRRIFFVHQLRNGGGPALALVGLNFPTLLGGAVVTESIFGLSGYGVFASTSALHGDVPAVQGVLVVSIVIVVGFNLLINIALNRIDPAAKRGV</sequence>
<keyword evidence="3" id="KW-1003">Cell membrane</keyword>
<proteinExistence type="inferred from homology"/>
<feature type="transmembrane region" description="Helical" evidence="7">
    <location>
        <begin position="269"/>
        <end position="291"/>
    </location>
</feature>
<evidence type="ECO:0000256" key="2">
    <source>
        <dbReference type="ARBA" id="ARBA00022448"/>
    </source>
</evidence>
<evidence type="ECO:0000256" key="6">
    <source>
        <dbReference type="ARBA" id="ARBA00023136"/>
    </source>
</evidence>
<dbReference type="AlphaFoldDB" id="A0A495IIR5"/>
<dbReference type="PANTHER" id="PTHR43163:SF6">
    <property type="entry name" value="DIPEPTIDE TRANSPORT SYSTEM PERMEASE PROTEIN DPPB-RELATED"/>
    <property type="match status" value="1"/>
</dbReference>
<keyword evidence="5 7" id="KW-1133">Transmembrane helix</keyword>
<dbReference type="InterPro" id="IPR045621">
    <property type="entry name" value="BPD_transp_1_N"/>
</dbReference>
<dbReference type="PANTHER" id="PTHR43163">
    <property type="entry name" value="DIPEPTIDE TRANSPORT SYSTEM PERMEASE PROTEIN DPPB-RELATED"/>
    <property type="match status" value="1"/>
</dbReference>
<feature type="transmembrane region" description="Helical" evidence="7">
    <location>
        <begin position="125"/>
        <end position="153"/>
    </location>
</feature>
<reference evidence="9 10" key="1">
    <citation type="submission" date="2018-10" db="EMBL/GenBank/DDBJ databases">
        <title>Sequencing the genomes of 1000 actinobacteria strains.</title>
        <authorList>
            <person name="Klenk H.-P."/>
        </authorList>
    </citation>
    <scope>NUCLEOTIDE SEQUENCE [LARGE SCALE GENOMIC DNA]</scope>
    <source>
        <strain evidence="9 10">DSM 17894</strain>
    </source>
</reference>
<feature type="transmembrane region" description="Helical" evidence="7">
    <location>
        <begin position="165"/>
        <end position="187"/>
    </location>
</feature>
<comment type="similarity">
    <text evidence="7">Belongs to the binding-protein-dependent transport system permease family.</text>
</comment>
<feature type="transmembrane region" description="Helical" evidence="7">
    <location>
        <begin position="207"/>
        <end position="227"/>
    </location>
</feature>
<evidence type="ECO:0000313" key="9">
    <source>
        <dbReference type="EMBL" id="RKR75201.1"/>
    </source>
</evidence>
<evidence type="ECO:0000256" key="7">
    <source>
        <dbReference type="RuleBase" id="RU363032"/>
    </source>
</evidence>
<keyword evidence="6 7" id="KW-0472">Membrane</keyword>
<evidence type="ECO:0000313" key="10">
    <source>
        <dbReference type="Proteomes" id="UP000280008"/>
    </source>
</evidence>
<dbReference type="SUPFAM" id="SSF161098">
    <property type="entry name" value="MetI-like"/>
    <property type="match status" value="1"/>
</dbReference>
<dbReference type="CDD" id="cd06261">
    <property type="entry name" value="TM_PBP2"/>
    <property type="match status" value="1"/>
</dbReference>
<keyword evidence="4 7" id="KW-0812">Transmembrane</keyword>
<evidence type="ECO:0000259" key="8">
    <source>
        <dbReference type="PROSITE" id="PS50928"/>
    </source>
</evidence>
<name>A0A495IIR5_9MICO</name>
<keyword evidence="10" id="KW-1185">Reference proteome</keyword>
<dbReference type="OrthoDB" id="9778910at2"/>
<evidence type="ECO:0000256" key="4">
    <source>
        <dbReference type="ARBA" id="ARBA00022692"/>
    </source>
</evidence>
<organism evidence="9 10">
    <name type="scientific">Frondihabitans australicus</name>
    <dbReference type="NCBI Taxonomy" id="386892"/>
    <lineage>
        <taxon>Bacteria</taxon>
        <taxon>Bacillati</taxon>
        <taxon>Actinomycetota</taxon>
        <taxon>Actinomycetes</taxon>
        <taxon>Micrococcales</taxon>
        <taxon>Microbacteriaceae</taxon>
        <taxon>Frondihabitans</taxon>
    </lineage>
</organism>
<feature type="transmembrane region" description="Helical" evidence="7">
    <location>
        <begin position="311"/>
        <end position="334"/>
    </location>
</feature>
<gene>
    <name evidence="9" type="ORF">C8E83_2339</name>
</gene>
<keyword evidence="2 7" id="KW-0813">Transport</keyword>
<dbReference type="Proteomes" id="UP000280008">
    <property type="component" value="Unassembled WGS sequence"/>
</dbReference>
<accession>A0A495IIR5</accession>